<protein>
    <recommendedName>
        <fullName evidence="8">Rho1 guanine nucleotide exchange factor 1</fullName>
    </recommendedName>
</protein>
<feature type="domain" description="PH" evidence="3">
    <location>
        <begin position="443"/>
        <end position="559"/>
    </location>
</feature>
<dbReference type="PANTHER" id="PTHR46572">
    <property type="entry name" value="RHO1 GDP-GTP EXCHANGE PROTEIN 1-RELATED"/>
    <property type="match status" value="1"/>
</dbReference>
<evidence type="ECO:0000259" key="4">
    <source>
        <dbReference type="PROSITE" id="PS50010"/>
    </source>
</evidence>
<evidence type="ECO:0000259" key="5">
    <source>
        <dbReference type="PROSITE" id="PS50219"/>
    </source>
</evidence>
<feature type="compositionally biased region" description="Pro residues" evidence="2">
    <location>
        <begin position="23"/>
        <end position="39"/>
    </location>
</feature>
<dbReference type="EMBL" id="JARKIF010000001">
    <property type="protein sequence ID" value="KAJ7650251.1"/>
    <property type="molecule type" value="Genomic_DNA"/>
</dbReference>
<proteinExistence type="predicted"/>
<feature type="region of interest" description="Disordered" evidence="2">
    <location>
        <begin position="17"/>
        <end position="83"/>
    </location>
</feature>
<evidence type="ECO:0000313" key="7">
    <source>
        <dbReference type="Proteomes" id="UP001221142"/>
    </source>
</evidence>
<dbReference type="GO" id="GO:0035556">
    <property type="term" value="P:intracellular signal transduction"/>
    <property type="evidence" value="ECO:0007669"/>
    <property type="project" value="InterPro"/>
</dbReference>
<dbReference type="CDD" id="cd00160">
    <property type="entry name" value="RhoGEF"/>
    <property type="match status" value="1"/>
</dbReference>
<comment type="caution">
    <text evidence="6">The sequence shown here is derived from an EMBL/GenBank/DDBJ whole genome shotgun (WGS) entry which is preliminary data.</text>
</comment>
<evidence type="ECO:0000259" key="3">
    <source>
        <dbReference type="PROSITE" id="PS50003"/>
    </source>
</evidence>
<dbReference type="InterPro" id="IPR001849">
    <property type="entry name" value="PH_domain"/>
</dbReference>
<feature type="region of interest" description="Disordered" evidence="2">
    <location>
        <begin position="148"/>
        <end position="179"/>
    </location>
</feature>
<evidence type="ECO:0000256" key="2">
    <source>
        <dbReference type="SAM" id="MobiDB-lite"/>
    </source>
</evidence>
<dbReference type="PROSITE" id="PS50219">
    <property type="entry name" value="CNH"/>
    <property type="match status" value="1"/>
</dbReference>
<feature type="domain" description="DH" evidence="4">
    <location>
        <begin position="215"/>
        <end position="408"/>
    </location>
</feature>
<reference evidence="6" key="1">
    <citation type="submission" date="2023-03" db="EMBL/GenBank/DDBJ databases">
        <title>Massive genome expansion in bonnet fungi (Mycena s.s.) driven by repeated elements and novel gene families across ecological guilds.</title>
        <authorList>
            <consortium name="Lawrence Berkeley National Laboratory"/>
            <person name="Harder C.B."/>
            <person name="Miyauchi S."/>
            <person name="Viragh M."/>
            <person name="Kuo A."/>
            <person name="Thoen E."/>
            <person name="Andreopoulos B."/>
            <person name="Lu D."/>
            <person name="Skrede I."/>
            <person name="Drula E."/>
            <person name="Henrissat B."/>
            <person name="Morin E."/>
            <person name="Kohler A."/>
            <person name="Barry K."/>
            <person name="LaButti K."/>
            <person name="Morin E."/>
            <person name="Salamov A."/>
            <person name="Lipzen A."/>
            <person name="Mereny Z."/>
            <person name="Hegedus B."/>
            <person name="Baldrian P."/>
            <person name="Stursova M."/>
            <person name="Weitz H."/>
            <person name="Taylor A."/>
            <person name="Grigoriev I.V."/>
            <person name="Nagy L.G."/>
            <person name="Martin F."/>
            <person name="Kauserud H."/>
        </authorList>
    </citation>
    <scope>NUCLEOTIDE SEQUENCE</scope>
    <source>
        <strain evidence="6">9284</strain>
    </source>
</reference>
<dbReference type="PROSITE" id="PS50010">
    <property type="entry name" value="DH_2"/>
    <property type="match status" value="1"/>
</dbReference>
<dbReference type="PANTHER" id="PTHR46572:SF1">
    <property type="entry name" value="RHO1 GUANINE NUCLEOTIDE EXCHANGE FACTOR TUS1"/>
    <property type="match status" value="1"/>
</dbReference>
<dbReference type="InterPro" id="IPR011993">
    <property type="entry name" value="PH-like_dom_sf"/>
</dbReference>
<dbReference type="SUPFAM" id="SSF48065">
    <property type="entry name" value="DBL homology domain (DH-domain)"/>
    <property type="match status" value="1"/>
</dbReference>
<feature type="non-terminal residue" evidence="6">
    <location>
        <position position="962"/>
    </location>
</feature>
<dbReference type="InterPro" id="IPR035899">
    <property type="entry name" value="DBL_dom_sf"/>
</dbReference>
<sequence length="962" mass="108079">MHHTAIDDVTAAIMYPRRRPHVDIPPLPPGARVPEPPSPSYSIQVTPPPYDYDPESPSSGTPRPRVHSLYQTPPNLPPSRSVSVAESGFMPFPEPQIYRSASASASMQSIGHRYSKSDLGPTGNLRLQRDPSTTSLLTDAYYTNGDDSDFYASGSADSHGDPTESREDPSHEPSQASLESAEGIHLFQTGRLPDAEWYKLVSTEARDALGKREVQRQSVIFEVFKAEREYVADLDAVRDVFIDGLRSASPPVIPESILNKFIKEVFGNIDEVVAQHHAMLGALFARQREQHPLVQSVSDIVLDMALNEQFLTSYDVYIKNYPLAESRHRKEFMQNKAYQTLIQSVSSDPRIRKREMTTFLSRPVTRLPRLNLLLEQILKLTDDAHPDKETLPVIIDILTACVKSTQPGIEAAENKVKFWELCQSLVFQRGEIIDMDLYVDTRNLVRLAPVARWNSEGGLSSWVDLTAALLDNYLLLTREEIRANGVKKRYLVSRPIPLSYLRLGAFNLPPDNRRDGLKFHSVHPFVICHASGKSRKYTLYVSTEAERKRWYTVLQEAIGLHRIRQEANMYFEPHTLTDRFFRVPTVRTKGAKPTGRITTAAPFVSDGRKFLAVGCFSGVYAGHWEDENFSKALTASSPASLFAVETLANKPFGRFVVHHDSSLLSYSLDVLGRLALGQADPKTLVGTMEKHDNSNNVLIARIIQMEHRLLILYTSKRVFQSTLDLHVLEAVREHHAPPATPTRRTSPRYFRPFGDPGYVPKDAHEITGLRKTVAVSTQDRIFILDPLDITKSILFVPDFTADTQSKANATDMAALKKRLEGCKPLGLVRRTDNELLAVYDSMGCYVSRRGVPLRSSGYIRWESKAVAYATRGQHLLLFSPNFVEIRSVLTGLLVQVIEGYDIRLLHSSEAHILVAMRGGRDDEAGTSERIVDLQETAEIAGPPTAAPVEHHQSFNRWDEWDM</sequence>
<dbReference type="InterPro" id="IPR001180">
    <property type="entry name" value="CNH_dom"/>
</dbReference>
<dbReference type="Proteomes" id="UP001221142">
    <property type="component" value="Unassembled WGS sequence"/>
</dbReference>
<name>A0AAD7CIZ9_9AGAR</name>
<evidence type="ECO:0008006" key="8">
    <source>
        <dbReference type="Google" id="ProtNLM"/>
    </source>
</evidence>
<accession>A0AAD7CIZ9</accession>
<dbReference type="InterPro" id="IPR000219">
    <property type="entry name" value="DH_dom"/>
</dbReference>
<gene>
    <name evidence="6" type="ORF">FB45DRAFT_887431</name>
</gene>
<dbReference type="AlphaFoldDB" id="A0AAD7CIZ9"/>
<dbReference type="GO" id="GO:0005085">
    <property type="term" value="F:guanyl-nucleotide exchange factor activity"/>
    <property type="evidence" value="ECO:0007669"/>
    <property type="project" value="UniProtKB-KW"/>
</dbReference>
<dbReference type="InterPro" id="IPR001331">
    <property type="entry name" value="GDS_CDC24_CS"/>
</dbReference>
<feature type="compositionally biased region" description="Basic and acidic residues" evidence="2">
    <location>
        <begin position="158"/>
        <end position="171"/>
    </location>
</feature>
<dbReference type="SMART" id="SM00233">
    <property type="entry name" value="PH"/>
    <property type="match status" value="1"/>
</dbReference>
<evidence type="ECO:0000256" key="1">
    <source>
        <dbReference type="ARBA" id="ARBA00022658"/>
    </source>
</evidence>
<dbReference type="SUPFAM" id="SSF50729">
    <property type="entry name" value="PH domain-like"/>
    <property type="match status" value="1"/>
</dbReference>
<dbReference type="Gene3D" id="2.30.29.30">
    <property type="entry name" value="Pleckstrin-homology domain (PH domain)/Phosphotyrosine-binding domain (PTB)"/>
    <property type="match status" value="1"/>
</dbReference>
<keyword evidence="7" id="KW-1185">Reference proteome</keyword>
<dbReference type="Pfam" id="PF00780">
    <property type="entry name" value="CNH"/>
    <property type="match status" value="1"/>
</dbReference>
<dbReference type="PROSITE" id="PS50003">
    <property type="entry name" value="PH_DOMAIN"/>
    <property type="match status" value="1"/>
</dbReference>
<feature type="compositionally biased region" description="Polar residues" evidence="2">
    <location>
        <begin position="69"/>
        <end position="83"/>
    </location>
</feature>
<dbReference type="InterPro" id="IPR052233">
    <property type="entry name" value="Rho-type_GEFs"/>
</dbReference>
<organism evidence="6 7">
    <name type="scientific">Roridomyces roridus</name>
    <dbReference type="NCBI Taxonomy" id="1738132"/>
    <lineage>
        <taxon>Eukaryota</taxon>
        <taxon>Fungi</taxon>
        <taxon>Dikarya</taxon>
        <taxon>Basidiomycota</taxon>
        <taxon>Agaricomycotina</taxon>
        <taxon>Agaricomycetes</taxon>
        <taxon>Agaricomycetidae</taxon>
        <taxon>Agaricales</taxon>
        <taxon>Marasmiineae</taxon>
        <taxon>Mycenaceae</taxon>
        <taxon>Roridomyces</taxon>
    </lineage>
</organism>
<evidence type="ECO:0000313" key="6">
    <source>
        <dbReference type="EMBL" id="KAJ7650251.1"/>
    </source>
</evidence>
<dbReference type="Gene3D" id="1.20.900.10">
    <property type="entry name" value="Dbl homology (DH) domain"/>
    <property type="match status" value="1"/>
</dbReference>
<dbReference type="PROSITE" id="PS00741">
    <property type="entry name" value="DH_1"/>
    <property type="match status" value="1"/>
</dbReference>
<feature type="domain" description="CNH" evidence="5">
    <location>
        <begin position="594"/>
        <end position="912"/>
    </location>
</feature>
<dbReference type="Pfam" id="PF00621">
    <property type="entry name" value="RhoGEF"/>
    <property type="match status" value="1"/>
</dbReference>
<feature type="region of interest" description="Disordered" evidence="2">
    <location>
        <begin position="113"/>
        <end position="132"/>
    </location>
</feature>
<dbReference type="SMART" id="SM00325">
    <property type="entry name" value="RhoGEF"/>
    <property type="match status" value="1"/>
</dbReference>
<keyword evidence="1" id="KW-0344">Guanine-nucleotide releasing factor</keyword>